<comment type="caution">
    <text evidence="4">The sequence shown here is derived from an EMBL/GenBank/DDBJ whole genome shotgun (WGS) entry which is preliminary data.</text>
</comment>
<evidence type="ECO:0000256" key="2">
    <source>
        <dbReference type="SAM" id="MobiDB-lite"/>
    </source>
</evidence>
<dbReference type="InterPro" id="IPR015943">
    <property type="entry name" value="WD40/YVTN_repeat-like_dom_sf"/>
</dbReference>
<gene>
    <name evidence="4" type="ORF">QQ008_20520</name>
</gene>
<keyword evidence="4" id="KW-0378">Hydrolase</keyword>
<organism evidence="4 5">
    <name type="scientific">Splendidivirga corallicola</name>
    <dbReference type="NCBI Taxonomy" id="3051826"/>
    <lineage>
        <taxon>Bacteria</taxon>
        <taxon>Pseudomonadati</taxon>
        <taxon>Bacteroidota</taxon>
        <taxon>Cytophagia</taxon>
        <taxon>Cytophagales</taxon>
        <taxon>Splendidivirgaceae</taxon>
        <taxon>Splendidivirga</taxon>
    </lineage>
</organism>
<dbReference type="Gene3D" id="2.130.10.10">
    <property type="entry name" value="YVTN repeat-like/Quinoprotein amine dehydrogenase"/>
    <property type="match status" value="5"/>
</dbReference>
<dbReference type="PANTHER" id="PTHR43739">
    <property type="entry name" value="XYLOGLUCANASE (EUROFUNG)"/>
    <property type="match status" value="1"/>
</dbReference>
<proteinExistence type="predicted"/>
<accession>A0ABT8KSP7</accession>
<dbReference type="CDD" id="cd15482">
    <property type="entry name" value="Sialidase_non-viral"/>
    <property type="match status" value="1"/>
</dbReference>
<reference evidence="4" key="1">
    <citation type="submission" date="2023-06" db="EMBL/GenBank/DDBJ databases">
        <title>Genomic of Parafulvivirga corallium.</title>
        <authorList>
            <person name="Wang G."/>
        </authorList>
    </citation>
    <scope>NUCLEOTIDE SEQUENCE</scope>
    <source>
        <strain evidence="4">BMA10</strain>
    </source>
</reference>
<evidence type="ECO:0000313" key="5">
    <source>
        <dbReference type="Proteomes" id="UP001172082"/>
    </source>
</evidence>
<keyword evidence="5" id="KW-1185">Reference proteome</keyword>
<keyword evidence="1" id="KW-0677">Repeat</keyword>
<protein>
    <submittedName>
        <fullName evidence="4">Glycosyl hydrolase</fullName>
    </submittedName>
</protein>
<dbReference type="SUPFAM" id="SSF110296">
    <property type="entry name" value="Oligoxyloglucan reducing end-specific cellobiohydrolase"/>
    <property type="match status" value="2"/>
</dbReference>
<dbReference type="Pfam" id="PF15902">
    <property type="entry name" value="Sortilin-Vps10"/>
    <property type="match status" value="1"/>
</dbReference>
<evidence type="ECO:0000313" key="4">
    <source>
        <dbReference type="EMBL" id="MDN5203787.1"/>
    </source>
</evidence>
<dbReference type="InterPro" id="IPR052025">
    <property type="entry name" value="Xyloglucanase_GH74"/>
</dbReference>
<dbReference type="GO" id="GO:0016787">
    <property type="term" value="F:hydrolase activity"/>
    <property type="evidence" value="ECO:0007669"/>
    <property type="project" value="UniProtKB-KW"/>
</dbReference>
<feature type="domain" description="Sortilin N-terminal" evidence="3">
    <location>
        <begin position="138"/>
        <end position="261"/>
    </location>
</feature>
<dbReference type="RefSeq" id="WP_346753810.1">
    <property type="nucleotide sequence ID" value="NZ_JAUJEA010000008.1"/>
</dbReference>
<dbReference type="EMBL" id="JAUJEA010000008">
    <property type="protein sequence ID" value="MDN5203787.1"/>
    <property type="molecule type" value="Genomic_DNA"/>
</dbReference>
<sequence length="1091" mass="123126">MINRLLILFVFLFAFLFSHEIAAQKRKSKGTSANQSAHQYDPGVFQGIKLRNLTPGRTGGRIVDIAVDPNNKSIKYAAAASGNVWKTENAGTTWKPIFDNYGSFSTGVIEIDPNNSNVLWLGTGENNAQRSVGMGDGVYKSVNGGRSWKNMGLKSSEHIGKIVINPHNSDEVYVAAQGPLWAPGGERGLYKTIDGGQTWERVLYISENTGISDIVMDPRDPNVLYATSYQRRRHFGILVAGGPEGAAYKSIDGGKNWKKIKGGFPSGDLGRIGLAISPIDPDVLYAIVAGKDHNKGFYRSENRGGNWTRMSDYMVVDAQYYMEIFPDPNKFDRVYVVDVFIHVSEDGGRTFNRINESRKHVDSHEIVFDKDDPNYIMVGCDGGIYESWDRAKTWKFHDNIPITQFYRVGIDNAKPFYNVYGGTQDNNTIGGPSRTIYRTGIRNADWFYTLGGDGFQVRIDPTDPNIVYCMYQYAGIIRYDKKSGEQLDIQPQPEKGEPPLKWNWDSPLIISPHNHKRLYFAANKLFRSDDRGNTWKPVSDDLTRKLDRNKMEVMGQVWGIDAIFKNVWTSPLGTIVSLSESTLQEDLLYVGTDDGIIQVTEDGGNNWRKIDQFPGVPKLAYVADVFASKHDVNTVYAVFNNHKYGDYKPYFLKSTDKGRTWTSINGNLPSRDFGWTIVQDHVNKDLLFAGTEYGLYFTLDAGKQWMKFSNGVPTMAFRDLEIQERENDLVAASFGRGFYILDNYDPLRHISTEVLARDTKLFPVKDAPLYLQSGPDGYSYGHNFYSSPNPTYGAIFTYYVKEGSKTRRQKRGEKEKELRKKGQPVPYPDWKDFTDENRERAPKIIFTITDESGEVVRRINGSSGKGIHRVSWNLRYGGEGPVRDGNNPSGPLVAPGTYTVSMAQVVDGQWTDLEESQTFEVVPLNNTTLPATDREALLAFQRKVSKLERAIYSADEVIEAAIDEMKKVKQVAMNRVAGSKELYEKAQTIQIQLQDMNLLLNGNRLITAKMELIPPSISARVRRITGEFWSSTSDATITHKRNYEIAAEEFSDLLSSLNTLVKDHIQPLEKELEVSGLPYTPHRRIVIWEDH</sequence>
<dbReference type="InterPro" id="IPR031778">
    <property type="entry name" value="Sortilin_N"/>
</dbReference>
<name>A0ABT8KSP7_9BACT</name>
<feature type="region of interest" description="Disordered" evidence="2">
    <location>
        <begin position="806"/>
        <end position="833"/>
    </location>
</feature>
<dbReference type="Gene3D" id="2.60.40.4070">
    <property type="match status" value="1"/>
</dbReference>
<dbReference type="Proteomes" id="UP001172082">
    <property type="component" value="Unassembled WGS sequence"/>
</dbReference>
<evidence type="ECO:0000256" key="1">
    <source>
        <dbReference type="ARBA" id="ARBA00022737"/>
    </source>
</evidence>
<dbReference type="PANTHER" id="PTHR43739:SF5">
    <property type="entry name" value="EXO-ALPHA-SIALIDASE"/>
    <property type="match status" value="1"/>
</dbReference>
<evidence type="ECO:0000259" key="3">
    <source>
        <dbReference type="Pfam" id="PF15902"/>
    </source>
</evidence>